<keyword evidence="1" id="KW-0521">NADP</keyword>
<name>A0A286UKT4_9AGAM</name>
<reference evidence="4 5" key="1">
    <citation type="journal article" date="2017" name="Mol. Ecol.">
        <title>Comparative and population genomic landscape of Phellinus noxius: A hypervariable fungus causing root rot in trees.</title>
        <authorList>
            <person name="Chung C.L."/>
            <person name="Lee T.J."/>
            <person name="Akiba M."/>
            <person name="Lee H.H."/>
            <person name="Kuo T.H."/>
            <person name="Liu D."/>
            <person name="Ke H.M."/>
            <person name="Yokoi T."/>
            <person name="Roa M.B."/>
            <person name="Lu M.J."/>
            <person name="Chang Y.Y."/>
            <person name="Ann P.J."/>
            <person name="Tsai J.N."/>
            <person name="Chen C.Y."/>
            <person name="Tzean S.S."/>
            <person name="Ota Y."/>
            <person name="Hattori T."/>
            <person name="Sahashi N."/>
            <person name="Liou R.F."/>
            <person name="Kikuchi T."/>
            <person name="Tsai I.J."/>
        </authorList>
    </citation>
    <scope>NUCLEOTIDE SEQUENCE [LARGE SCALE GENOMIC DNA]</scope>
    <source>
        <strain evidence="4 5">FFPRI411160</strain>
    </source>
</reference>
<dbReference type="InterPro" id="IPR036291">
    <property type="entry name" value="NAD(P)-bd_dom_sf"/>
</dbReference>
<dbReference type="Proteomes" id="UP000217199">
    <property type="component" value="Unassembled WGS sequence"/>
</dbReference>
<dbReference type="InParanoid" id="A0A286UKT4"/>
<dbReference type="PANTHER" id="PTHR47706:SF9">
    <property type="entry name" value="NMRA-LIKE DOMAIN-CONTAINING PROTEIN-RELATED"/>
    <property type="match status" value="1"/>
</dbReference>
<dbReference type="GO" id="GO:0016491">
    <property type="term" value="F:oxidoreductase activity"/>
    <property type="evidence" value="ECO:0007669"/>
    <property type="project" value="UniProtKB-KW"/>
</dbReference>
<evidence type="ECO:0000256" key="2">
    <source>
        <dbReference type="ARBA" id="ARBA00023002"/>
    </source>
</evidence>
<evidence type="ECO:0000259" key="3">
    <source>
        <dbReference type="Pfam" id="PF05368"/>
    </source>
</evidence>
<protein>
    <submittedName>
        <fullName evidence="4">NAD P-binding protein</fullName>
    </submittedName>
</protein>
<dbReference type="OrthoDB" id="9974981at2759"/>
<accession>A0A286UKT4</accession>
<dbReference type="SUPFAM" id="SSF51735">
    <property type="entry name" value="NAD(P)-binding Rossmann-fold domains"/>
    <property type="match status" value="1"/>
</dbReference>
<dbReference type="Gene3D" id="3.40.50.720">
    <property type="entry name" value="NAD(P)-binding Rossmann-like Domain"/>
    <property type="match status" value="1"/>
</dbReference>
<evidence type="ECO:0000313" key="5">
    <source>
        <dbReference type="Proteomes" id="UP000217199"/>
    </source>
</evidence>
<dbReference type="PANTHER" id="PTHR47706">
    <property type="entry name" value="NMRA-LIKE FAMILY PROTEIN"/>
    <property type="match status" value="1"/>
</dbReference>
<dbReference type="STRING" id="2282107.A0A286UKT4"/>
<comment type="caution">
    <text evidence="4">The sequence shown here is derived from an EMBL/GenBank/DDBJ whole genome shotgun (WGS) entry which is preliminary data.</text>
</comment>
<keyword evidence="2" id="KW-0560">Oxidoreductase</keyword>
<evidence type="ECO:0000313" key="4">
    <source>
        <dbReference type="EMBL" id="PAV20182.1"/>
    </source>
</evidence>
<dbReference type="Gene3D" id="3.90.25.10">
    <property type="entry name" value="UDP-galactose 4-epimerase, domain 1"/>
    <property type="match status" value="1"/>
</dbReference>
<keyword evidence="5" id="KW-1185">Reference proteome</keyword>
<dbReference type="InterPro" id="IPR008030">
    <property type="entry name" value="NmrA-like"/>
</dbReference>
<sequence length="330" mass="36508">MSGYKNFAVVGAGRLGKYILNEFATKLAQGTISSVALLARSAEGHDELKAKGVKIIVVDYSSPTLKSSLSNIDVIVSTLGGEGLALQLPLALAAKEAGVKLFAPSEFSLPTDELTEDAFQSKNVFKAKLKEIGLPSTVYYTGLFTDFVLAPGYDFINGFAEIFGFDFKNQKVVIEGEGTTPVSWTTRTDIARFVVHSLTAFPKEKLEWQIIPIEGERLSFNQIIEQWNARTGKTLSVIHNPISKVKEAYEKDPSDFLSLLKIKIDAGRYEISSKEESERVNNLWPEFKPAKVLDVVTKIYGGTPNITKRDNCALINRNRKLENNYVSMVL</sequence>
<dbReference type="EMBL" id="NBII01000004">
    <property type="protein sequence ID" value="PAV20182.1"/>
    <property type="molecule type" value="Genomic_DNA"/>
</dbReference>
<feature type="domain" description="NmrA-like" evidence="3">
    <location>
        <begin position="8"/>
        <end position="288"/>
    </location>
</feature>
<proteinExistence type="predicted"/>
<evidence type="ECO:0000256" key="1">
    <source>
        <dbReference type="ARBA" id="ARBA00022857"/>
    </source>
</evidence>
<dbReference type="Pfam" id="PF05368">
    <property type="entry name" value="NmrA"/>
    <property type="match status" value="1"/>
</dbReference>
<organism evidence="4 5">
    <name type="scientific">Pyrrhoderma noxium</name>
    <dbReference type="NCBI Taxonomy" id="2282107"/>
    <lineage>
        <taxon>Eukaryota</taxon>
        <taxon>Fungi</taxon>
        <taxon>Dikarya</taxon>
        <taxon>Basidiomycota</taxon>
        <taxon>Agaricomycotina</taxon>
        <taxon>Agaricomycetes</taxon>
        <taxon>Hymenochaetales</taxon>
        <taxon>Hymenochaetaceae</taxon>
        <taxon>Pyrrhoderma</taxon>
    </lineage>
</organism>
<dbReference type="AlphaFoldDB" id="A0A286UKT4"/>
<gene>
    <name evidence="4" type="ORF">PNOK_0511600</name>
</gene>
<dbReference type="InterPro" id="IPR051609">
    <property type="entry name" value="NmrA/Isoflavone_reductase-like"/>
</dbReference>